<dbReference type="PANTHER" id="PTHR34157:SF2">
    <property type="entry name" value="TUZIN"/>
    <property type="match status" value="1"/>
</dbReference>
<dbReference type="EMBL" id="BRXX01000075">
    <property type="protein sequence ID" value="GMH87664.1"/>
    <property type="molecule type" value="Genomic_DNA"/>
</dbReference>
<sequence length="556" mass="61850">MSRPRSNSAGGGDVLEFEFAPAKRAPPNSRKGSDRGSSTKKPTPTRPPRSSSSNFSRKSSRINNSDTSDTESSSGGMTRGTAVEARYRGGSRHYPGKISRDNRDGTYDIDYDDGEKEKDVKKSFIKVLSSSSRSKSPRSKDSSSQSYSRGDAVEARYRGGSKYYPGKIHRDNRDGTYDINYDDGEKEKDVKVTLIKALSAGSPRSPRSQIADEELQRGDTVEARYRGGAKFYPGKIARVNNEDSYDIDYDDGEKEKSVKRRLITKVKGRRGLKHSPREEIDFSRGDKVEARYRGGSKYYPGKISRDNRDGTYDIDYDDGEKERGVAKRLINKISGGGGLKHSPRGTSPRGGAEVSEDDTRLSRGDKVEARYRGGSKYYPGKISRDNRDGTYDIDYDDGEKERGVAKRLINKISDGGGGLKHSPRGTSPRGGANDSEDETSFSREDKVEARYRGGSKYYPGKISRDNRDGTYDINYNDGKKEQSVKGKLIKKVASKKKSGRTSKTPKVGNRCTAQFKGKGKFYPGKISKVNSDRTFNVDFDDGDKDRYVEMKSIKLE</sequence>
<organism evidence="3 4">
    <name type="scientific">Triparma verrucosa</name>
    <dbReference type="NCBI Taxonomy" id="1606542"/>
    <lineage>
        <taxon>Eukaryota</taxon>
        <taxon>Sar</taxon>
        <taxon>Stramenopiles</taxon>
        <taxon>Ochrophyta</taxon>
        <taxon>Bolidophyceae</taxon>
        <taxon>Parmales</taxon>
        <taxon>Triparmaceae</taxon>
        <taxon>Triparma</taxon>
    </lineage>
</organism>
<proteinExistence type="predicted"/>
<feature type="region of interest" description="Disordered" evidence="1">
    <location>
        <begin position="293"/>
        <end position="318"/>
    </location>
</feature>
<evidence type="ECO:0000256" key="1">
    <source>
        <dbReference type="SAM" id="MobiDB-lite"/>
    </source>
</evidence>
<evidence type="ECO:0000313" key="4">
    <source>
        <dbReference type="Proteomes" id="UP001165160"/>
    </source>
</evidence>
<feature type="region of interest" description="Disordered" evidence="1">
    <location>
        <begin position="330"/>
        <end position="487"/>
    </location>
</feature>
<feature type="non-terminal residue" evidence="3">
    <location>
        <position position="1"/>
    </location>
</feature>
<dbReference type="PANTHER" id="PTHR34157">
    <property type="entry name" value="TUZIN"/>
    <property type="match status" value="1"/>
</dbReference>
<feature type="region of interest" description="Disordered" evidence="1">
    <location>
        <begin position="200"/>
        <end position="219"/>
    </location>
</feature>
<dbReference type="CDD" id="cd04508">
    <property type="entry name" value="Tudor_SF"/>
    <property type="match status" value="7"/>
</dbReference>
<dbReference type="InterPro" id="IPR002999">
    <property type="entry name" value="Tudor"/>
</dbReference>
<reference evidence="4" key="1">
    <citation type="journal article" date="2023" name="Commun. Biol.">
        <title>Genome analysis of Parmales, the sister group of diatoms, reveals the evolutionary specialization of diatoms from phago-mixotrophs to photoautotrophs.</title>
        <authorList>
            <person name="Ban H."/>
            <person name="Sato S."/>
            <person name="Yoshikawa S."/>
            <person name="Yamada K."/>
            <person name="Nakamura Y."/>
            <person name="Ichinomiya M."/>
            <person name="Sato N."/>
            <person name="Blanc-Mathieu R."/>
            <person name="Endo H."/>
            <person name="Kuwata A."/>
            <person name="Ogata H."/>
        </authorList>
    </citation>
    <scope>NUCLEOTIDE SEQUENCE [LARGE SCALE GENOMIC DNA]</scope>
    <source>
        <strain evidence="4">NIES 3699</strain>
    </source>
</reference>
<feature type="region of interest" description="Disordered" evidence="1">
    <location>
        <begin position="492"/>
        <end position="511"/>
    </location>
</feature>
<comment type="caution">
    <text evidence="3">The sequence shown here is derived from an EMBL/GenBank/DDBJ whole genome shotgun (WGS) entry which is preliminary data.</text>
</comment>
<feature type="compositionally biased region" description="Low complexity" evidence="1">
    <location>
        <begin position="48"/>
        <end position="76"/>
    </location>
</feature>
<dbReference type="Proteomes" id="UP001165160">
    <property type="component" value="Unassembled WGS sequence"/>
</dbReference>
<feature type="compositionally biased region" description="Basic and acidic residues" evidence="1">
    <location>
        <begin position="357"/>
        <end position="371"/>
    </location>
</feature>
<feature type="compositionally biased region" description="Basic and acidic residues" evidence="1">
    <location>
        <begin position="440"/>
        <end position="451"/>
    </location>
</feature>
<accession>A0A9W7ENZ4</accession>
<keyword evidence="4" id="KW-1185">Reference proteome</keyword>
<dbReference type="PROSITE" id="PS50304">
    <property type="entry name" value="TUDOR"/>
    <property type="match status" value="1"/>
</dbReference>
<feature type="domain" description="Tudor" evidence="2">
    <location>
        <begin position="504"/>
        <end position="556"/>
    </location>
</feature>
<gene>
    <name evidence="3" type="ORF">TrVE_jg2787</name>
</gene>
<dbReference type="SUPFAM" id="SSF63748">
    <property type="entry name" value="Tudor/PWWP/MBT"/>
    <property type="match status" value="2"/>
</dbReference>
<dbReference type="SMART" id="SM00333">
    <property type="entry name" value="TUDOR"/>
    <property type="match status" value="7"/>
</dbReference>
<feature type="compositionally biased region" description="Low complexity" evidence="1">
    <location>
        <begin position="125"/>
        <end position="134"/>
    </location>
</feature>
<evidence type="ECO:0000259" key="2">
    <source>
        <dbReference type="PROSITE" id="PS50304"/>
    </source>
</evidence>
<dbReference type="Gene3D" id="2.30.30.140">
    <property type="match status" value="7"/>
</dbReference>
<protein>
    <recommendedName>
        <fullName evidence="2">Tudor domain-containing protein</fullName>
    </recommendedName>
</protein>
<name>A0A9W7ENZ4_9STRA</name>
<evidence type="ECO:0000313" key="3">
    <source>
        <dbReference type="EMBL" id="GMH87664.1"/>
    </source>
</evidence>
<feature type="region of interest" description="Disordered" evidence="1">
    <location>
        <begin position="1"/>
        <end position="182"/>
    </location>
</feature>
<dbReference type="AlphaFoldDB" id="A0A9W7ENZ4"/>